<sequence length="120" mass="13183">MTQQLDVNVRHDHDHVIIDVAGEVDIETAPRLREVVTQVTDDGAERLVFDLSNVTFVDSVGLGVFVLARKKMLLRQGTIGIVAPTRRVVAIFKIAGLDELFRVRPSLTALLAEDNPAEPA</sequence>
<dbReference type="RefSeq" id="WP_232398935.1">
    <property type="nucleotide sequence ID" value="NZ_CP102173.1"/>
</dbReference>
<dbReference type="InterPro" id="IPR003658">
    <property type="entry name" value="Anti-sigma_ant"/>
</dbReference>
<reference evidence="4 5" key="1">
    <citation type="submission" date="2022-08" db="EMBL/GenBank/DDBJ databases">
        <title>novel species in genus Aeromicrobium.</title>
        <authorList>
            <person name="Ye L."/>
        </authorList>
    </citation>
    <scope>NUCLEOTIDE SEQUENCE [LARGE SCALE GENOMIC DNA]</scope>
    <source>
        <strain evidence="5">zg-Y1379</strain>
    </source>
</reference>
<dbReference type="SUPFAM" id="SSF52091">
    <property type="entry name" value="SpoIIaa-like"/>
    <property type="match status" value="1"/>
</dbReference>
<proteinExistence type="inferred from homology"/>
<accession>A0ABY5M9Y2</accession>
<feature type="domain" description="STAS" evidence="3">
    <location>
        <begin position="5"/>
        <end position="114"/>
    </location>
</feature>
<dbReference type="PANTHER" id="PTHR33495:SF2">
    <property type="entry name" value="ANTI-SIGMA FACTOR ANTAGONIST TM_1081-RELATED"/>
    <property type="match status" value="1"/>
</dbReference>
<dbReference type="Gene3D" id="3.30.750.24">
    <property type="entry name" value="STAS domain"/>
    <property type="match status" value="1"/>
</dbReference>
<evidence type="ECO:0000313" key="4">
    <source>
        <dbReference type="EMBL" id="UUP14944.1"/>
    </source>
</evidence>
<evidence type="ECO:0000313" key="5">
    <source>
        <dbReference type="Proteomes" id="UP001316184"/>
    </source>
</evidence>
<evidence type="ECO:0000259" key="3">
    <source>
        <dbReference type="PROSITE" id="PS50801"/>
    </source>
</evidence>
<keyword evidence="5" id="KW-1185">Reference proteome</keyword>
<dbReference type="Pfam" id="PF01740">
    <property type="entry name" value="STAS"/>
    <property type="match status" value="1"/>
</dbReference>
<dbReference type="EMBL" id="CP102173">
    <property type="protein sequence ID" value="UUP14944.1"/>
    <property type="molecule type" value="Genomic_DNA"/>
</dbReference>
<dbReference type="PROSITE" id="PS50801">
    <property type="entry name" value="STAS"/>
    <property type="match status" value="1"/>
</dbReference>
<comment type="similarity">
    <text evidence="1 2">Belongs to the anti-sigma-factor antagonist family.</text>
</comment>
<evidence type="ECO:0000256" key="1">
    <source>
        <dbReference type="ARBA" id="ARBA00009013"/>
    </source>
</evidence>
<dbReference type="PANTHER" id="PTHR33495">
    <property type="entry name" value="ANTI-SIGMA FACTOR ANTAGONIST TM_1081-RELATED-RELATED"/>
    <property type="match status" value="1"/>
</dbReference>
<dbReference type="CDD" id="cd07043">
    <property type="entry name" value="STAS_anti-anti-sigma_factors"/>
    <property type="match status" value="1"/>
</dbReference>
<protein>
    <recommendedName>
        <fullName evidence="2">Anti-sigma factor antagonist</fullName>
    </recommendedName>
</protein>
<gene>
    <name evidence="4" type="ORF">NQV15_06440</name>
</gene>
<organism evidence="4 5">
    <name type="scientific">Aeromicrobium wangtongii</name>
    <dbReference type="NCBI Taxonomy" id="2969247"/>
    <lineage>
        <taxon>Bacteria</taxon>
        <taxon>Bacillati</taxon>
        <taxon>Actinomycetota</taxon>
        <taxon>Actinomycetes</taxon>
        <taxon>Propionibacteriales</taxon>
        <taxon>Nocardioidaceae</taxon>
        <taxon>Aeromicrobium</taxon>
    </lineage>
</organism>
<name>A0ABY5M9Y2_9ACTN</name>
<dbReference type="NCBIfam" id="TIGR00377">
    <property type="entry name" value="ant_ant_sig"/>
    <property type="match status" value="1"/>
</dbReference>
<evidence type="ECO:0000256" key="2">
    <source>
        <dbReference type="RuleBase" id="RU003749"/>
    </source>
</evidence>
<dbReference type="Proteomes" id="UP001316184">
    <property type="component" value="Chromosome"/>
</dbReference>
<dbReference type="InterPro" id="IPR002645">
    <property type="entry name" value="STAS_dom"/>
</dbReference>
<dbReference type="InterPro" id="IPR036513">
    <property type="entry name" value="STAS_dom_sf"/>
</dbReference>